<dbReference type="PANTHER" id="PTHR10353:SF122">
    <property type="entry name" value="6-PHOSPHO-BETA-GLUCOSIDASE ASCB-RELATED"/>
    <property type="match status" value="1"/>
</dbReference>
<dbReference type="EMBL" id="PDOE01000007">
    <property type="protein sequence ID" value="RKL66372.1"/>
    <property type="molecule type" value="Genomic_DNA"/>
</dbReference>
<dbReference type="PROSITE" id="PS00572">
    <property type="entry name" value="GLYCOSYL_HYDROL_F1_1"/>
    <property type="match status" value="1"/>
</dbReference>
<keyword evidence="3 6" id="KW-0326">Glycosidase</keyword>
<evidence type="ECO:0000256" key="3">
    <source>
        <dbReference type="ARBA" id="ARBA00023295"/>
    </source>
</evidence>
<feature type="active site" description="Nucleophile" evidence="4">
    <location>
        <position position="385"/>
    </location>
</feature>
<evidence type="ECO:0000256" key="2">
    <source>
        <dbReference type="ARBA" id="ARBA00022801"/>
    </source>
</evidence>
<dbReference type="AlphaFoldDB" id="A0A3A9K780"/>
<dbReference type="InterPro" id="IPR017853">
    <property type="entry name" value="GH"/>
</dbReference>
<dbReference type="InterPro" id="IPR033132">
    <property type="entry name" value="GH_1_N_CS"/>
</dbReference>
<dbReference type="PRINTS" id="PR00131">
    <property type="entry name" value="GLHYDRLASE1"/>
</dbReference>
<name>A0A3A9K780_9BACI</name>
<dbReference type="GO" id="GO:0008422">
    <property type="term" value="F:beta-glucosidase activity"/>
    <property type="evidence" value="ECO:0007669"/>
    <property type="project" value="TreeGrafter"/>
</dbReference>
<proteinExistence type="inferred from homology"/>
<evidence type="ECO:0000313" key="8">
    <source>
        <dbReference type="Proteomes" id="UP000281498"/>
    </source>
</evidence>
<dbReference type="GO" id="GO:0005829">
    <property type="term" value="C:cytosol"/>
    <property type="evidence" value="ECO:0007669"/>
    <property type="project" value="TreeGrafter"/>
</dbReference>
<dbReference type="InterPro" id="IPR001360">
    <property type="entry name" value="Glyco_hydro_1"/>
</dbReference>
<keyword evidence="8" id="KW-1185">Reference proteome</keyword>
<dbReference type="SUPFAM" id="SSF51445">
    <property type="entry name" value="(Trans)glycosidases"/>
    <property type="match status" value="1"/>
</dbReference>
<dbReference type="Proteomes" id="UP000281498">
    <property type="component" value="Unassembled WGS sequence"/>
</dbReference>
<dbReference type="Pfam" id="PF00232">
    <property type="entry name" value="Glyco_hydro_1"/>
    <property type="match status" value="1"/>
</dbReference>
<protein>
    <submittedName>
        <fullName evidence="7">6-phospho-beta-glucosidase</fullName>
    </submittedName>
</protein>
<dbReference type="Gene3D" id="3.20.20.80">
    <property type="entry name" value="Glycosidases"/>
    <property type="match status" value="1"/>
</dbReference>
<dbReference type="GO" id="GO:0016052">
    <property type="term" value="P:carbohydrate catabolic process"/>
    <property type="evidence" value="ECO:0007669"/>
    <property type="project" value="TreeGrafter"/>
</dbReference>
<dbReference type="NCBIfam" id="NF007356">
    <property type="entry name" value="PRK09852.1"/>
    <property type="match status" value="1"/>
</dbReference>
<evidence type="ECO:0000256" key="4">
    <source>
        <dbReference type="PROSITE-ProRule" id="PRU10055"/>
    </source>
</evidence>
<dbReference type="PANTHER" id="PTHR10353">
    <property type="entry name" value="GLYCOSYL HYDROLASE"/>
    <property type="match status" value="1"/>
</dbReference>
<accession>A0A3A9K780</accession>
<evidence type="ECO:0000313" key="7">
    <source>
        <dbReference type="EMBL" id="RKL66372.1"/>
    </source>
</evidence>
<comment type="caution">
    <text evidence="7">The sequence shown here is derived from an EMBL/GenBank/DDBJ whole genome shotgun (WGS) entry which is preliminary data.</text>
</comment>
<dbReference type="PROSITE" id="PS00653">
    <property type="entry name" value="GLYCOSYL_HYDROL_F1_2"/>
    <property type="match status" value="1"/>
</dbReference>
<evidence type="ECO:0000256" key="5">
    <source>
        <dbReference type="RuleBase" id="RU003690"/>
    </source>
</evidence>
<sequence length="487" mass="56141">MSIKGFPENFMWGGAIAANQVEGSYDKDGKGPNISDVVKVVRPEDRKKMKLPFPTTEEVKEALANKNDKDYPKRYGIDFYNRYKEDIALFKEMGFKTLRVSISWGRIFPDGDDLEPNEAGLKFYDDLFDELHKQGIEPVVTLSHYETPVHLALEYGGWTNRKLVDFFERYAQTVFTRFKDKVKYWITFNEINAIMMSPYIGGAFLRDQVKDEDILQAKFQAAHHQFVASAKAVKALHETIPDGQIGCMVIGMLNYANTTHPEDVLEALNDQRNTFFFTDVMARGHYPAYMTRFFDDNGIVIEKDESDEKVLQENLVDYVALSYYMSSVSARPETEGERVAGNIMSSLKNPYLEASDWGWQIDPKGLRTLLNMFTDRYEKPLFVVENGLGAFDKVEEDGSIHDEYRMAYLREHIREMREAVADGVDLMGYTAWGPIDLISFSTSEMSKRYGFIYVDQDDYGNGTLDRSRKDSFYWYQKVIETNGRDLD</sequence>
<organism evidence="7 8">
    <name type="scientific">Salipaludibacillus neizhouensis</name>
    <dbReference type="NCBI Taxonomy" id="885475"/>
    <lineage>
        <taxon>Bacteria</taxon>
        <taxon>Bacillati</taxon>
        <taxon>Bacillota</taxon>
        <taxon>Bacilli</taxon>
        <taxon>Bacillales</taxon>
        <taxon>Bacillaceae</taxon>
    </lineage>
</organism>
<dbReference type="InterPro" id="IPR018120">
    <property type="entry name" value="Glyco_hydro_1_AS"/>
</dbReference>
<comment type="similarity">
    <text evidence="1 5">Belongs to the glycosyl hydrolase 1 family.</text>
</comment>
<evidence type="ECO:0000256" key="6">
    <source>
        <dbReference type="RuleBase" id="RU004468"/>
    </source>
</evidence>
<keyword evidence="2 6" id="KW-0378">Hydrolase</keyword>
<dbReference type="FunFam" id="3.20.20.80:FF:000004">
    <property type="entry name" value="Beta-glucosidase 6-phospho-beta-glucosidase"/>
    <property type="match status" value="1"/>
</dbReference>
<dbReference type="OrthoDB" id="9765195at2"/>
<gene>
    <name evidence="7" type="ORF">CR203_15900</name>
</gene>
<dbReference type="RefSeq" id="WP_110939154.1">
    <property type="nucleotide sequence ID" value="NZ_KZ614148.1"/>
</dbReference>
<evidence type="ECO:0000256" key="1">
    <source>
        <dbReference type="ARBA" id="ARBA00010838"/>
    </source>
</evidence>
<reference evidence="7 8" key="1">
    <citation type="submission" date="2017-10" db="EMBL/GenBank/DDBJ databases">
        <title>Bacillus sp. nov., a halophilic bacterium isolated from a Keqin Lake.</title>
        <authorList>
            <person name="Wang H."/>
        </authorList>
    </citation>
    <scope>NUCLEOTIDE SEQUENCE [LARGE SCALE GENOMIC DNA]</scope>
    <source>
        <strain evidence="7 8">KCTC 13187</strain>
    </source>
</reference>